<protein>
    <recommendedName>
        <fullName evidence="4">Cytochrome c domain-containing protein</fullName>
    </recommendedName>
</protein>
<dbReference type="PANTHER" id="PTHR35889">
    <property type="entry name" value="CYCLOINULO-OLIGOSACCHARIDE FRUCTANOTRANSFERASE-RELATED"/>
    <property type="match status" value="1"/>
</dbReference>
<evidence type="ECO:0000256" key="2">
    <source>
        <dbReference type="ARBA" id="ARBA00023004"/>
    </source>
</evidence>
<evidence type="ECO:0000256" key="1">
    <source>
        <dbReference type="ARBA" id="ARBA00022723"/>
    </source>
</evidence>
<accession>A0A7C4QQM9</accession>
<dbReference type="PROSITE" id="PS51007">
    <property type="entry name" value="CYTC"/>
    <property type="match status" value="1"/>
</dbReference>
<feature type="domain" description="Cytochrome c" evidence="4">
    <location>
        <begin position="138"/>
        <end position="236"/>
    </location>
</feature>
<keyword evidence="1 3" id="KW-0479">Metal-binding</keyword>
<dbReference type="InterPro" id="IPR009056">
    <property type="entry name" value="Cyt_c-like_dom"/>
</dbReference>
<dbReference type="EMBL" id="DSVQ01000018">
    <property type="protein sequence ID" value="HGT40820.1"/>
    <property type="molecule type" value="Genomic_DNA"/>
</dbReference>
<sequence>MSEPPPTGKTLLVSAESHRILASGSPLRWRRNVMYRLLVAAPLLAVVCCAVSGKAATAAPLTAAQKKELNDIRSDAGKASGLVSRKKFEEAEQVLADAEARLDKIIKEAELPETDVQVRAIRKLLETQRSILIKATGGKAGAPDVSFVSDVAPILVDKCLRCHDENNTSGGLRLDTFAALERGGQSGPLLVPRNPALSRIMQRVGALNPQLRMPRNAEPLSESELRTLAAWITAGAPFDGTDKNVSLSLLSKNPAAAKEKIEIVKATGNETVSFIRDVAPTFVNTCGGCHGNRRSGGLSLATFEGVMVGGESGRAVVPGDVEASILFQKLRDGEMPQGNQARITRKFYADLQTWIKEGAKYDGNDPKRPLRELIPTPEQLRAQELAKLTAEGWLDKRRTESVALWKQSFPQGGEPLLHETDDFLVVGDVAQRRLEDVGSWAQEHAAALRSMFNLKDEPLFKGKLAIFVFKDRFGYEEFNSTIHRREVPREVVGHSEVTAAQDRAFAAVQDVGDDADPHSPGMQLNVVEHVTGAFLKRDGGSIPDWLARGAGLAIAAGKLKEGNAYMAALRGRAGDALRQANLTDPADVFNNGQFSPADIGPIGYVLVDYLLRQGGAGRFGQLVKRFQAGDTPQAAIQSVYQTTPRQLGTTFVQSASLATSGKKAKKGS</sequence>
<keyword evidence="2 3" id="KW-0408">Iron</keyword>
<gene>
    <name evidence="5" type="ORF">ENS64_16365</name>
</gene>
<keyword evidence="3" id="KW-0349">Heme</keyword>
<proteinExistence type="predicted"/>
<evidence type="ECO:0000256" key="3">
    <source>
        <dbReference type="PROSITE-ProRule" id="PRU00433"/>
    </source>
</evidence>
<dbReference type="GO" id="GO:0020037">
    <property type="term" value="F:heme binding"/>
    <property type="evidence" value="ECO:0007669"/>
    <property type="project" value="InterPro"/>
</dbReference>
<dbReference type="PANTHER" id="PTHR35889:SF3">
    <property type="entry name" value="F-BOX DOMAIN-CONTAINING PROTEIN"/>
    <property type="match status" value="1"/>
</dbReference>
<evidence type="ECO:0000313" key="5">
    <source>
        <dbReference type="EMBL" id="HGT40820.1"/>
    </source>
</evidence>
<dbReference type="InterPro" id="IPR011429">
    <property type="entry name" value="Cyt_c_Planctomycete-type"/>
</dbReference>
<name>A0A7C4QQM9_9PLAN</name>
<comment type="caution">
    <text evidence="5">The sequence shown here is derived from an EMBL/GenBank/DDBJ whole genome shotgun (WGS) entry which is preliminary data.</text>
</comment>
<dbReference type="Pfam" id="PF07635">
    <property type="entry name" value="PSCyt1"/>
    <property type="match status" value="2"/>
</dbReference>
<dbReference type="GO" id="GO:0046872">
    <property type="term" value="F:metal ion binding"/>
    <property type="evidence" value="ECO:0007669"/>
    <property type="project" value="UniProtKB-KW"/>
</dbReference>
<dbReference type="GO" id="GO:0009055">
    <property type="term" value="F:electron transfer activity"/>
    <property type="evidence" value="ECO:0007669"/>
    <property type="project" value="InterPro"/>
</dbReference>
<dbReference type="AlphaFoldDB" id="A0A7C4QQM9"/>
<evidence type="ECO:0000259" key="4">
    <source>
        <dbReference type="PROSITE" id="PS51007"/>
    </source>
</evidence>
<organism evidence="5">
    <name type="scientific">Schlesneria paludicola</name>
    <dbReference type="NCBI Taxonomy" id="360056"/>
    <lineage>
        <taxon>Bacteria</taxon>
        <taxon>Pseudomonadati</taxon>
        <taxon>Planctomycetota</taxon>
        <taxon>Planctomycetia</taxon>
        <taxon>Planctomycetales</taxon>
        <taxon>Planctomycetaceae</taxon>
        <taxon>Schlesneria</taxon>
    </lineage>
</organism>
<reference evidence="5" key="1">
    <citation type="journal article" date="2020" name="mSystems">
        <title>Genome- and Community-Level Interaction Insights into Carbon Utilization and Element Cycling Functions of Hydrothermarchaeota in Hydrothermal Sediment.</title>
        <authorList>
            <person name="Zhou Z."/>
            <person name="Liu Y."/>
            <person name="Xu W."/>
            <person name="Pan J."/>
            <person name="Luo Z.H."/>
            <person name="Li M."/>
        </authorList>
    </citation>
    <scope>NUCLEOTIDE SEQUENCE [LARGE SCALE GENOMIC DNA]</scope>
    <source>
        <strain evidence="5">SpSt-508</strain>
    </source>
</reference>